<dbReference type="OrthoDB" id="9790023at2"/>
<proteinExistence type="predicted"/>
<dbReference type="AlphaFoldDB" id="A0A0U2U9R7"/>
<evidence type="ECO:0000313" key="2">
    <source>
        <dbReference type="Proteomes" id="UP000061660"/>
    </source>
</evidence>
<keyword evidence="2" id="KW-1185">Reference proteome</keyword>
<gene>
    <name evidence="1" type="ORF">IJ22_25790</name>
</gene>
<reference evidence="2" key="1">
    <citation type="submission" date="2015-12" db="EMBL/GenBank/DDBJ databases">
        <title>Complete genome sequences of two moderately thermophilic Paenibacillus species.</title>
        <authorList>
            <person name="Butler R.III."/>
            <person name="Wang J."/>
            <person name="Stark B.C."/>
            <person name="Pombert J.-F."/>
        </authorList>
    </citation>
    <scope>NUCLEOTIDE SEQUENCE [LARGE SCALE GENOMIC DNA]</scope>
    <source>
        <strain evidence="2">32O-Y</strain>
    </source>
</reference>
<reference evidence="1 2" key="2">
    <citation type="journal article" date="2016" name="Genome Announc.">
        <title>Complete Genome Sequences of Two Interactive Moderate Thermophiles, Paenibacillus napthalenovorans 32O-Y and Paenibacillus sp. 32O-W.</title>
        <authorList>
            <person name="Butler R.R.III."/>
            <person name="Wang J."/>
            <person name="Stark B.C."/>
            <person name="Pombert J.F."/>
        </authorList>
    </citation>
    <scope>NUCLEOTIDE SEQUENCE [LARGE SCALE GENOMIC DNA]</scope>
    <source>
        <strain evidence="1 2">32O-Y</strain>
    </source>
</reference>
<dbReference type="SUPFAM" id="SSF102588">
    <property type="entry name" value="LmbE-like"/>
    <property type="match status" value="1"/>
</dbReference>
<dbReference type="Proteomes" id="UP000061660">
    <property type="component" value="Chromosome"/>
</dbReference>
<dbReference type="KEGG" id="pnp:IJ22_25790"/>
<dbReference type="RefSeq" id="WP_054817913.1">
    <property type="nucleotide sequence ID" value="NZ_CP013652.1"/>
</dbReference>
<dbReference type="PATRIC" id="fig|162209.4.peg.2747"/>
<evidence type="ECO:0000313" key="1">
    <source>
        <dbReference type="EMBL" id="ALS22952.1"/>
    </source>
</evidence>
<organism evidence="1 2">
    <name type="scientific">Paenibacillus naphthalenovorans</name>
    <dbReference type="NCBI Taxonomy" id="162209"/>
    <lineage>
        <taxon>Bacteria</taxon>
        <taxon>Bacillati</taxon>
        <taxon>Bacillota</taxon>
        <taxon>Bacilli</taxon>
        <taxon>Bacillales</taxon>
        <taxon>Paenibacillaceae</taxon>
        <taxon>Paenibacillus</taxon>
    </lineage>
</organism>
<dbReference type="Pfam" id="PF02585">
    <property type="entry name" value="PIG-L"/>
    <property type="match status" value="1"/>
</dbReference>
<dbReference type="InterPro" id="IPR024078">
    <property type="entry name" value="LmbE-like_dom_sf"/>
</dbReference>
<dbReference type="EMBL" id="CP013652">
    <property type="protein sequence ID" value="ALS22952.1"/>
    <property type="molecule type" value="Genomic_DNA"/>
</dbReference>
<name>A0A0U2U9R7_9BACL</name>
<dbReference type="Gene3D" id="3.40.50.10320">
    <property type="entry name" value="LmbE-like"/>
    <property type="match status" value="1"/>
</dbReference>
<accession>A0A0U2U9R7</accession>
<dbReference type="GO" id="GO:0016811">
    <property type="term" value="F:hydrolase activity, acting on carbon-nitrogen (but not peptide) bonds, in linear amides"/>
    <property type="evidence" value="ECO:0007669"/>
    <property type="project" value="TreeGrafter"/>
</dbReference>
<dbReference type="STRING" id="162209.IJ22_25790"/>
<dbReference type="PANTHER" id="PTHR12993:SF11">
    <property type="entry name" value="N-ACETYLGLUCOSAMINYL-PHOSPHATIDYLINOSITOL DE-N-ACETYLASE"/>
    <property type="match status" value="1"/>
</dbReference>
<dbReference type="PANTHER" id="PTHR12993">
    <property type="entry name" value="N-ACETYLGLUCOSAMINYL-PHOSPHATIDYLINOSITOL DE-N-ACETYLASE-RELATED"/>
    <property type="match status" value="1"/>
</dbReference>
<dbReference type="InterPro" id="IPR003737">
    <property type="entry name" value="GlcNAc_PI_deacetylase-related"/>
</dbReference>
<sequence length="228" mass="25399">MSQTVGFIYAHPDDETFLSACLIRQLADQGHRTVLLLATKGDAGQKNGYASHLSNGELAEVRVKEMEKAAEILGLSAVEHLGFPDGKSNTVDENIFIDGIVNFVNKYEPSMLFTFPADGGNFHPDHMTISKMTTAAVLSGRCPSVGRLYYAMSSTLMENGYKPSIVIDTEQQWPMKAEALKAHKSQMFAIERYFGKLDSFPENRRYELFVLAWEKGRMNHAGLVEGRL</sequence>
<protein>
    <submittedName>
        <fullName evidence="1">GlcNAc-PI de-N-acetylase</fullName>
    </submittedName>
</protein>